<proteinExistence type="predicted"/>
<dbReference type="InterPro" id="IPR002078">
    <property type="entry name" value="Sigma_54_int"/>
</dbReference>
<evidence type="ECO:0000259" key="6">
    <source>
        <dbReference type="PROSITE" id="PS50045"/>
    </source>
</evidence>
<dbReference type="InterPro" id="IPR009057">
    <property type="entry name" value="Homeodomain-like_sf"/>
</dbReference>
<dbReference type="Pfam" id="PF25601">
    <property type="entry name" value="AAA_lid_14"/>
    <property type="match status" value="1"/>
</dbReference>
<dbReference type="PROSITE" id="PS00688">
    <property type="entry name" value="SIGMA54_INTERACT_3"/>
    <property type="match status" value="1"/>
</dbReference>
<protein>
    <submittedName>
        <fullName evidence="8">Sigma-54-dependent Fis family transcriptional regulator</fullName>
    </submittedName>
</protein>
<dbReference type="InterPro" id="IPR025662">
    <property type="entry name" value="Sigma_54_int_dom_ATP-bd_1"/>
</dbReference>
<dbReference type="PANTHER" id="PTHR32071:SF74">
    <property type="entry name" value="TRANSCRIPTIONAL ACTIVATOR ROCR"/>
    <property type="match status" value="1"/>
</dbReference>
<reference evidence="8 9" key="1">
    <citation type="submission" date="2018-03" db="EMBL/GenBank/DDBJ databases">
        <title>Alkalicoccus saliphilus sp. nov., isolated from a mineral pool.</title>
        <authorList>
            <person name="Zhao B."/>
        </authorList>
    </citation>
    <scope>NUCLEOTIDE SEQUENCE [LARGE SCALE GENOMIC DNA]</scope>
    <source>
        <strain evidence="8 9">6AG</strain>
    </source>
</reference>
<keyword evidence="5" id="KW-0804">Transcription</keyword>
<dbReference type="Gene3D" id="1.10.10.60">
    <property type="entry name" value="Homeodomain-like"/>
    <property type="match status" value="1"/>
</dbReference>
<dbReference type="NCBIfam" id="TIGR00229">
    <property type="entry name" value="sensory_box"/>
    <property type="match status" value="1"/>
</dbReference>
<dbReference type="SMART" id="SM00382">
    <property type="entry name" value="AAA"/>
    <property type="match status" value="1"/>
</dbReference>
<dbReference type="FunFam" id="3.40.50.300:FF:000006">
    <property type="entry name" value="DNA-binding transcriptional regulator NtrC"/>
    <property type="match status" value="1"/>
</dbReference>
<dbReference type="PROSITE" id="PS50112">
    <property type="entry name" value="PAS"/>
    <property type="match status" value="1"/>
</dbReference>
<dbReference type="InterPro" id="IPR058031">
    <property type="entry name" value="AAA_lid_NorR"/>
</dbReference>
<evidence type="ECO:0000256" key="3">
    <source>
        <dbReference type="ARBA" id="ARBA00023015"/>
    </source>
</evidence>
<dbReference type="Gene3D" id="3.40.50.300">
    <property type="entry name" value="P-loop containing nucleotide triphosphate hydrolases"/>
    <property type="match status" value="1"/>
</dbReference>
<evidence type="ECO:0000256" key="4">
    <source>
        <dbReference type="ARBA" id="ARBA00023125"/>
    </source>
</evidence>
<keyword evidence="4" id="KW-0238">DNA-binding</keyword>
<dbReference type="Pfam" id="PF02954">
    <property type="entry name" value="HTH_8"/>
    <property type="match status" value="1"/>
</dbReference>
<dbReference type="Proteomes" id="UP000240509">
    <property type="component" value="Unassembled WGS sequence"/>
</dbReference>
<evidence type="ECO:0000256" key="2">
    <source>
        <dbReference type="ARBA" id="ARBA00022840"/>
    </source>
</evidence>
<evidence type="ECO:0000313" key="9">
    <source>
        <dbReference type="Proteomes" id="UP000240509"/>
    </source>
</evidence>
<dbReference type="CDD" id="cd00009">
    <property type="entry name" value="AAA"/>
    <property type="match status" value="1"/>
</dbReference>
<keyword evidence="1" id="KW-0547">Nucleotide-binding</keyword>
<dbReference type="GO" id="GO:0006355">
    <property type="term" value="P:regulation of DNA-templated transcription"/>
    <property type="evidence" value="ECO:0007669"/>
    <property type="project" value="InterPro"/>
</dbReference>
<keyword evidence="2" id="KW-0067">ATP-binding</keyword>
<keyword evidence="9" id="KW-1185">Reference proteome</keyword>
<dbReference type="SUPFAM" id="SSF52540">
    <property type="entry name" value="P-loop containing nucleoside triphosphate hydrolases"/>
    <property type="match status" value="1"/>
</dbReference>
<sequence length="459" mass="51872">MTLPIMPEVYKQLLDAVDAGIHVIDMEGHSILYNQKMSEIEDMNKEEVLRKNIMDIFLFQSEEESRLIQALRHGRFHKNAKQTYFNFKGQEITTINDTFPLVYEGKRIGAVEIARDITKLERLSRENAREKRAAGFTFDQIIGKSPVLREVIHHAERAARTSSSVLIYGETGTGKELFAQSIHNASVRAAGPFVSQNCAALPESLIEGILFGSVKGAFTGASNHAGLFEQAEGGTLLLDEINSLSAPLQAKLLRVIQEKSVRRIGDVKDRPVDVRLIAVMNEDPAAAIQENRLREDLYYRLSVVSIIVPPLRQRKQDIPILTAHFIEKYNERFQLGVPGVSDQVKTIFSSYEWPGNVRELEHLIEGAMNLIYRDETIEYSHLPLHIRTKFSGGAPALPAPEPEAAVITPKPLKTYLEEVEKEYIETMLTRNNQNITRTAAELGVSRQSLQYRIRRLRSE</sequence>
<comment type="caution">
    <text evidence="8">The sequence shown here is derived from an EMBL/GenBank/DDBJ whole genome shotgun (WGS) entry which is preliminary data.</text>
</comment>
<dbReference type="PROSITE" id="PS00676">
    <property type="entry name" value="SIGMA54_INTERACT_2"/>
    <property type="match status" value="1"/>
</dbReference>
<dbReference type="PRINTS" id="PR01590">
    <property type="entry name" value="HTHFIS"/>
</dbReference>
<dbReference type="OrthoDB" id="9771372at2"/>
<evidence type="ECO:0000256" key="5">
    <source>
        <dbReference type="ARBA" id="ARBA00023163"/>
    </source>
</evidence>
<evidence type="ECO:0000313" key="8">
    <source>
        <dbReference type="EMBL" id="PTL38586.1"/>
    </source>
</evidence>
<gene>
    <name evidence="8" type="ORF">C6Y45_10385</name>
</gene>
<dbReference type="InterPro" id="IPR035965">
    <property type="entry name" value="PAS-like_dom_sf"/>
</dbReference>
<dbReference type="EMBL" id="PZJJ01000016">
    <property type="protein sequence ID" value="PTL38586.1"/>
    <property type="molecule type" value="Genomic_DNA"/>
</dbReference>
<dbReference type="GO" id="GO:0043565">
    <property type="term" value="F:sequence-specific DNA binding"/>
    <property type="evidence" value="ECO:0007669"/>
    <property type="project" value="InterPro"/>
</dbReference>
<dbReference type="Pfam" id="PF13426">
    <property type="entry name" value="PAS_9"/>
    <property type="match status" value="1"/>
</dbReference>
<dbReference type="Gene3D" id="3.30.450.20">
    <property type="entry name" value="PAS domain"/>
    <property type="match status" value="1"/>
</dbReference>
<dbReference type="PROSITE" id="PS00675">
    <property type="entry name" value="SIGMA54_INTERACT_1"/>
    <property type="match status" value="1"/>
</dbReference>
<dbReference type="PROSITE" id="PS50045">
    <property type="entry name" value="SIGMA54_INTERACT_4"/>
    <property type="match status" value="1"/>
</dbReference>
<dbReference type="GO" id="GO:0005524">
    <property type="term" value="F:ATP binding"/>
    <property type="evidence" value="ECO:0007669"/>
    <property type="project" value="UniProtKB-KW"/>
</dbReference>
<dbReference type="InterPro" id="IPR025944">
    <property type="entry name" value="Sigma_54_int_dom_CS"/>
</dbReference>
<dbReference type="InterPro" id="IPR025943">
    <property type="entry name" value="Sigma_54_int_dom_ATP-bd_2"/>
</dbReference>
<dbReference type="Gene3D" id="1.10.8.60">
    <property type="match status" value="1"/>
</dbReference>
<organism evidence="8 9">
    <name type="scientific">Alkalicoccus saliphilus</name>
    <dbReference type="NCBI Taxonomy" id="200989"/>
    <lineage>
        <taxon>Bacteria</taxon>
        <taxon>Bacillati</taxon>
        <taxon>Bacillota</taxon>
        <taxon>Bacilli</taxon>
        <taxon>Bacillales</taxon>
        <taxon>Bacillaceae</taxon>
        <taxon>Alkalicoccus</taxon>
    </lineage>
</organism>
<dbReference type="SUPFAM" id="SSF55785">
    <property type="entry name" value="PYP-like sensor domain (PAS domain)"/>
    <property type="match status" value="1"/>
</dbReference>
<feature type="domain" description="Sigma-54 factor interaction" evidence="6">
    <location>
        <begin position="141"/>
        <end position="369"/>
    </location>
</feature>
<dbReference type="InterPro" id="IPR000014">
    <property type="entry name" value="PAS"/>
</dbReference>
<feature type="domain" description="PAS" evidence="7">
    <location>
        <begin position="6"/>
        <end position="57"/>
    </location>
</feature>
<dbReference type="RefSeq" id="WP_107585151.1">
    <property type="nucleotide sequence ID" value="NZ_PZJJ01000016.1"/>
</dbReference>
<dbReference type="PANTHER" id="PTHR32071">
    <property type="entry name" value="TRANSCRIPTIONAL REGULATORY PROTEIN"/>
    <property type="match status" value="1"/>
</dbReference>
<dbReference type="SUPFAM" id="SSF46689">
    <property type="entry name" value="Homeodomain-like"/>
    <property type="match status" value="1"/>
</dbReference>
<keyword evidence="3" id="KW-0805">Transcription regulation</keyword>
<dbReference type="AlphaFoldDB" id="A0A2T4U5B9"/>
<dbReference type="InterPro" id="IPR003593">
    <property type="entry name" value="AAA+_ATPase"/>
</dbReference>
<name>A0A2T4U5B9_9BACI</name>
<evidence type="ECO:0000256" key="1">
    <source>
        <dbReference type="ARBA" id="ARBA00022741"/>
    </source>
</evidence>
<dbReference type="InterPro" id="IPR002197">
    <property type="entry name" value="HTH_Fis"/>
</dbReference>
<accession>A0A2T4U5B9</accession>
<evidence type="ECO:0000259" key="7">
    <source>
        <dbReference type="PROSITE" id="PS50112"/>
    </source>
</evidence>
<dbReference type="InterPro" id="IPR027417">
    <property type="entry name" value="P-loop_NTPase"/>
</dbReference>
<dbReference type="Pfam" id="PF00158">
    <property type="entry name" value="Sigma54_activat"/>
    <property type="match status" value="1"/>
</dbReference>